<dbReference type="EMBL" id="JAKOGI010000398">
    <property type="protein sequence ID" value="KAJ8435637.1"/>
    <property type="molecule type" value="Genomic_DNA"/>
</dbReference>
<gene>
    <name evidence="3" type="ORF">Cgig2_012298</name>
</gene>
<proteinExistence type="predicted"/>
<feature type="region of interest" description="Disordered" evidence="2">
    <location>
        <begin position="383"/>
        <end position="434"/>
    </location>
</feature>
<keyword evidence="1" id="KW-0175">Coiled coil</keyword>
<keyword evidence="4" id="KW-1185">Reference proteome</keyword>
<feature type="coiled-coil region" evidence="1">
    <location>
        <begin position="301"/>
        <end position="349"/>
    </location>
</feature>
<evidence type="ECO:0000313" key="3">
    <source>
        <dbReference type="EMBL" id="KAJ8435637.1"/>
    </source>
</evidence>
<evidence type="ECO:0000256" key="2">
    <source>
        <dbReference type="SAM" id="MobiDB-lite"/>
    </source>
</evidence>
<comment type="caution">
    <text evidence="3">The sequence shown here is derived from an EMBL/GenBank/DDBJ whole genome shotgun (WGS) entry which is preliminary data.</text>
</comment>
<evidence type="ECO:0000313" key="4">
    <source>
        <dbReference type="Proteomes" id="UP001153076"/>
    </source>
</evidence>
<name>A0A9Q1K2U6_9CARY</name>
<reference evidence="3" key="1">
    <citation type="submission" date="2022-04" db="EMBL/GenBank/DDBJ databases">
        <title>Carnegiea gigantea Genome sequencing and assembly v2.</title>
        <authorList>
            <person name="Copetti D."/>
            <person name="Sanderson M.J."/>
            <person name="Burquez A."/>
            <person name="Wojciechowski M.F."/>
        </authorList>
    </citation>
    <scope>NUCLEOTIDE SEQUENCE</scope>
    <source>
        <strain evidence="3">SGP5-SGP5p</strain>
        <tissue evidence="3">Aerial part</tissue>
    </source>
</reference>
<dbReference type="AlphaFoldDB" id="A0A9Q1K2U6"/>
<accession>A0A9Q1K2U6</accession>
<evidence type="ECO:0000256" key="1">
    <source>
        <dbReference type="SAM" id="Coils"/>
    </source>
</evidence>
<feature type="compositionally biased region" description="Basic and acidic residues" evidence="2">
    <location>
        <begin position="29"/>
        <end position="43"/>
    </location>
</feature>
<protein>
    <submittedName>
        <fullName evidence="3">Uncharacterized protein</fullName>
    </submittedName>
</protein>
<dbReference type="Proteomes" id="UP001153076">
    <property type="component" value="Unassembled WGS sequence"/>
</dbReference>
<feature type="region of interest" description="Disordered" evidence="2">
    <location>
        <begin position="29"/>
        <end position="51"/>
    </location>
</feature>
<feature type="region of interest" description="Disordered" evidence="2">
    <location>
        <begin position="199"/>
        <end position="219"/>
    </location>
</feature>
<sequence>MVLPNFLSTEQEADYVRETFKWHLRGMKDSEDKDHHPAEDSQRADGQSTLKKESAYEVVVERTVFPGAPECSDLQDEPSSHFPNTKIVATLKRLALEEKYLLPAGYKFIFPDADATVNKPSSKCIAIYQATFSYGVRLTYTSRAFSQVHTAQRTPSETGDFGRYCFNNKKDYMMTIEKKSKDDRQKAIPSFMAKIVDPKKKPKHRRSKATEEQIAAENERCREEERHRRVETQAQKVRILATRSFVGGLSPAKYALVEKLAKSWNLALSNSAEPSAIDEEQVVIVEALAQALKVARSRPPISTLEKQIRDLESSEVLLQRQIGDLQIDCQKLEEALEEARSKAEAKAAAGAERSAKAEDQGYYRGRKESIEFFWELWAEGQNPELVDFNPPATDEGGSGDDETTSLDGEAATPDDESNEATAHEDSDNDEDPDA</sequence>
<organism evidence="3 4">
    <name type="scientific">Carnegiea gigantea</name>
    <dbReference type="NCBI Taxonomy" id="171969"/>
    <lineage>
        <taxon>Eukaryota</taxon>
        <taxon>Viridiplantae</taxon>
        <taxon>Streptophyta</taxon>
        <taxon>Embryophyta</taxon>
        <taxon>Tracheophyta</taxon>
        <taxon>Spermatophyta</taxon>
        <taxon>Magnoliopsida</taxon>
        <taxon>eudicotyledons</taxon>
        <taxon>Gunneridae</taxon>
        <taxon>Pentapetalae</taxon>
        <taxon>Caryophyllales</taxon>
        <taxon>Cactineae</taxon>
        <taxon>Cactaceae</taxon>
        <taxon>Cactoideae</taxon>
        <taxon>Echinocereeae</taxon>
        <taxon>Carnegiea</taxon>
    </lineage>
</organism>